<evidence type="ECO:0000313" key="2">
    <source>
        <dbReference type="Proteomes" id="UP000265520"/>
    </source>
</evidence>
<keyword evidence="2" id="KW-1185">Reference proteome</keyword>
<comment type="caution">
    <text evidence="1">The sequence shown here is derived from an EMBL/GenBank/DDBJ whole genome shotgun (WGS) entry which is preliminary data.</text>
</comment>
<feature type="non-terminal residue" evidence="1">
    <location>
        <position position="1"/>
    </location>
</feature>
<name>A0A392MX14_9FABA</name>
<dbReference type="EMBL" id="LXQA010021751">
    <property type="protein sequence ID" value="MCH92041.1"/>
    <property type="molecule type" value="Genomic_DNA"/>
</dbReference>
<reference evidence="1 2" key="1">
    <citation type="journal article" date="2018" name="Front. Plant Sci.">
        <title>Red Clover (Trifolium pratense) and Zigzag Clover (T. medium) - A Picture of Genomic Similarities and Differences.</title>
        <authorList>
            <person name="Dluhosova J."/>
            <person name="Istvanek J."/>
            <person name="Nedelnik J."/>
            <person name="Repkova J."/>
        </authorList>
    </citation>
    <scope>NUCLEOTIDE SEQUENCE [LARGE SCALE GENOMIC DNA]</scope>
    <source>
        <strain evidence="2">cv. 10/8</strain>
        <tissue evidence="1">Leaf</tissue>
    </source>
</reference>
<protein>
    <recommendedName>
        <fullName evidence="3">F-box protein</fullName>
    </recommendedName>
</protein>
<evidence type="ECO:0000313" key="1">
    <source>
        <dbReference type="EMBL" id="MCH92041.1"/>
    </source>
</evidence>
<evidence type="ECO:0008006" key="3">
    <source>
        <dbReference type="Google" id="ProtNLM"/>
    </source>
</evidence>
<proteinExistence type="predicted"/>
<sequence>NSLKEIARKEAPRKPHFLRKPFYSGGNDLYYITMKGITVVDVDKEITVGEEYPLPPVEMMWYDPILFRFQMGDHLSCIGRKSVHDDHKTYKIYILDFDSRKWTLYHEMEPFDFAVTCGHETIILLVVHLWINDQIVFQVFIKKKGDIYTGLRSIHFSYNVKTRQLKKVEDIEEGKIGVWLHTNSLVSLPGAST</sequence>
<accession>A0A392MX14</accession>
<organism evidence="1 2">
    <name type="scientific">Trifolium medium</name>
    <dbReference type="NCBI Taxonomy" id="97028"/>
    <lineage>
        <taxon>Eukaryota</taxon>
        <taxon>Viridiplantae</taxon>
        <taxon>Streptophyta</taxon>
        <taxon>Embryophyta</taxon>
        <taxon>Tracheophyta</taxon>
        <taxon>Spermatophyta</taxon>
        <taxon>Magnoliopsida</taxon>
        <taxon>eudicotyledons</taxon>
        <taxon>Gunneridae</taxon>
        <taxon>Pentapetalae</taxon>
        <taxon>rosids</taxon>
        <taxon>fabids</taxon>
        <taxon>Fabales</taxon>
        <taxon>Fabaceae</taxon>
        <taxon>Papilionoideae</taxon>
        <taxon>50 kb inversion clade</taxon>
        <taxon>NPAAA clade</taxon>
        <taxon>Hologalegina</taxon>
        <taxon>IRL clade</taxon>
        <taxon>Trifolieae</taxon>
        <taxon>Trifolium</taxon>
    </lineage>
</organism>
<dbReference type="Proteomes" id="UP000265520">
    <property type="component" value="Unassembled WGS sequence"/>
</dbReference>
<dbReference type="AlphaFoldDB" id="A0A392MX14"/>